<evidence type="ECO:0000313" key="1">
    <source>
        <dbReference type="EMBL" id="PZP45555.1"/>
    </source>
</evidence>
<comment type="caution">
    <text evidence="1">The sequence shown here is derived from an EMBL/GenBank/DDBJ whole genome shotgun (WGS) entry which is preliminary data.</text>
</comment>
<dbReference type="Proteomes" id="UP000249645">
    <property type="component" value="Unassembled WGS sequence"/>
</dbReference>
<dbReference type="EMBL" id="QFOI01000259">
    <property type="protein sequence ID" value="PZP45555.1"/>
    <property type="molecule type" value="Genomic_DNA"/>
</dbReference>
<dbReference type="Gene3D" id="3.40.50.1820">
    <property type="entry name" value="alpha/beta hydrolase"/>
    <property type="match status" value="1"/>
</dbReference>
<name>A0A2W5ENC5_9SPHI</name>
<accession>A0A2W5ENC5</accession>
<dbReference type="InterPro" id="IPR029058">
    <property type="entry name" value="AB_hydrolase_fold"/>
</dbReference>
<dbReference type="Pfam" id="PF00756">
    <property type="entry name" value="Esterase"/>
    <property type="match status" value="1"/>
</dbReference>
<reference evidence="1 2" key="1">
    <citation type="submission" date="2017-11" db="EMBL/GenBank/DDBJ databases">
        <title>Infants hospitalized years apart are colonized by the same room-sourced microbial strains.</title>
        <authorList>
            <person name="Brooks B."/>
            <person name="Olm M.R."/>
            <person name="Firek B.A."/>
            <person name="Baker R."/>
            <person name="Thomas B.C."/>
            <person name="Morowitz M.J."/>
            <person name="Banfield J.F."/>
        </authorList>
    </citation>
    <scope>NUCLEOTIDE SEQUENCE [LARGE SCALE GENOMIC DNA]</scope>
    <source>
        <strain evidence="1">S2_009_000_R2_76</strain>
    </source>
</reference>
<gene>
    <name evidence="1" type="ORF">DI598_13135</name>
</gene>
<organism evidence="1 2">
    <name type="scientific">Pseudopedobacter saltans</name>
    <dbReference type="NCBI Taxonomy" id="151895"/>
    <lineage>
        <taxon>Bacteria</taxon>
        <taxon>Pseudomonadati</taxon>
        <taxon>Bacteroidota</taxon>
        <taxon>Sphingobacteriia</taxon>
        <taxon>Sphingobacteriales</taxon>
        <taxon>Sphingobacteriaceae</taxon>
        <taxon>Pseudopedobacter</taxon>
    </lineage>
</organism>
<dbReference type="PANTHER" id="PTHR48098">
    <property type="entry name" value="ENTEROCHELIN ESTERASE-RELATED"/>
    <property type="match status" value="1"/>
</dbReference>
<dbReference type="InterPro" id="IPR050583">
    <property type="entry name" value="Mycobacterial_A85_antigen"/>
</dbReference>
<dbReference type="AlphaFoldDB" id="A0A2W5ENC5"/>
<dbReference type="InterPro" id="IPR000801">
    <property type="entry name" value="Esterase-like"/>
</dbReference>
<protein>
    <submittedName>
        <fullName evidence="1">Esterase</fullName>
    </submittedName>
</protein>
<proteinExistence type="predicted"/>
<dbReference type="PANTHER" id="PTHR48098:SF6">
    <property type="entry name" value="FERRI-BACILLIBACTIN ESTERASE BESA"/>
    <property type="match status" value="1"/>
</dbReference>
<sequence length="269" mass="31404">MRLYKKNWEKEKIQLTSRNLDRIVDVDFYFPNKIPFGTKVEMLLFNDGQILEEMNFLSILSDFYKKNRTTLLIVIGIHANAKRLLEYGTSDIPNVKGEGALAKNHMQFIMNELIPFCFKRYPFVDNIQANIAGFSLGGLSAFDIAWEKGRFFNKVGVFSGSFWWRSRELLSPYYNNDTDRIMLNKINQTNTNLYPHEFFFECGTMDETSDRNQNGIIDSIDDTQDIIKALTDKGYANDTIQYYEIENGKHDVPTWKDAMPIFLEWGWGK</sequence>
<dbReference type="SUPFAM" id="SSF53474">
    <property type="entry name" value="alpha/beta-Hydrolases"/>
    <property type="match status" value="1"/>
</dbReference>
<evidence type="ECO:0000313" key="2">
    <source>
        <dbReference type="Proteomes" id="UP000249645"/>
    </source>
</evidence>